<dbReference type="InterPro" id="IPR036389">
    <property type="entry name" value="RNase_III_sf"/>
</dbReference>
<name>A0A0D1XNQ1_9PEZI</name>
<evidence type="ECO:0000259" key="2">
    <source>
        <dbReference type="PROSITE" id="PS50142"/>
    </source>
</evidence>
<protein>
    <recommendedName>
        <fullName evidence="2">RNase III domain-containing protein</fullName>
    </recommendedName>
</protein>
<accession>A0A0D1XNQ1</accession>
<dbReference type="RefSeq" id="XP_016214070.1">
    <property type="nucleotide sequence ID" value="XM_016357868.1"/>
</dbReference>
<feature type="domain" description="RNase III" evidence="2">
    <location>
        <begin position="203"/>
        <end position="320"/>
    </location>
</feature>
<keyword evidence="4" id="KW-1185">Reference proteome</keyword>
<dbReference type="Gene3D" id="1.10.1520.10">
    <property type="entry name" value="Ribonuclease III domain"/>
    <property type="match status" value="1"/>
</dbReference>
<sequence length="334" mass="36853">MFQADIMVLTRAKAALAALYADHVKASGALVEQEQDDPPLHVSLRFKRELARPEAIAKQEKFAKERDELERVYDALPEELKRGPMAPVKQRRKYSSDFLEKLKEKHREVRQRARAKRAAKAAGAQDKVKPQSDCFNFSESAQQMPIQQSRGGKNCPSPEGVVKHAELAVLKQNTKPSRLQPPLHLSPHSAHPTNSPMTPLRRAAALQLILGRTFKDLGTLLQAAPGLSFNQTPTLRLALIGDRALGLVLRERLFVELPGITNGEMSRRCQILETNRNLAAVGRRVGLDRFAFRSSEMPPCDKSVADTVEAVIGAAYLEDGITGAAELVAHLGIV</sequence>
<dbReference type="InterPro" id="IPR000999">
    <property type="entry name" value="RNase_III_dom"/>
</dbReference>
<dbReference type="CDD" id="cd00593">
    <property type="entry name" value="RIBOc"/>
    <property type="match status" value="1"/>
</dbReference>
<dbReference type="Proteomes" id="UP000053259">
    <property type="component" value="Unassembled WGS sequence"/>
</dbReference>
<dbReference type="OrthoDB" id="67027at2759"/>
<feature type="region of interest" description="Disordered" evidence="1">
    <location>
        <begin position="177"/>
        <end position="197"/>
    </location>
</feature>
<dbReference type="Pfam" id="PF00636">
    <property type="entry name" value="Ribonuclease_3"/>
    <property type="match status" value="1"/>
</dbReference>
<evidence type="ECO:0000313" key="4">
    <source>
        <dbReference type="Proteomes" id="UP000053259"/>
    </source>
</evidence>
<dbReference type="PROSITE" id="PS50142">
    <property type="entry name" value="RNASE_3_2"/>
    <property type="match status" value="1"/>
</dbReference>
<evidence type="ECO:0000256" key="1">
    <source>
        <dbReference type="SAM" id="MobiDB-lite"/>
    </source>
</evidence>
<feature type="compositionally biased region" description="Low complexity" evidence="1">
    <location>
        <begin position="177"/>
        <end position="192"/>
    </location>
</feature>
<dbReference type="STRING" id="253628.A0A0D1XNQ1"/>
<dbReference type="HOGENOM" id="CLU_832099_0_0_1"/>
<dbReference type="GeneID" id="27312482"/>
<dbReference type="SMART" id="SM00535">
    <property type="entry name" value="RIBOc"/>
    <property type="match status" value="1"/>
</dbReference>
<dbReference type="VEuPathDB" id="FungiDB:PV09_04509"/>
<evidence type="ECO:0000313" key="3">
    <source>
        <dbReference type="EMBL" id="KIW04201.1"/>
    </source>
</evidence>
<gene>
    <name evidence="3" type="ORF">PV09_04509</name>
</gene>
<dbReference type="EMBL" id="KN847541">
    <property type="protein sequence ID" value="KIW04201.1"/>
    <property type="molecule type" value="Genomic_DNA"/>
</dbReference>
<dbReference type="GO" id="GO:0006396">
    <property type="term" value="P:RNA processing"/>
    <property type="evidence" value="ECO:0007669"/>
    <property type="project" value="InterPro"/>
</dbReference>
<proteinExistence type="predicted"/>
<reference evidence="3 4" key="1">
    <citation type="submission" date="2015-01" db="EMBL/GenBank/DDBJ databases">
        <title>The Genome Sequence of Ochroconis gallopava CBS43764.</title>
        <authorList>
            <consortium name="The Broad Institute Genomics Platform"/>
            <person name="Cuomo C."/>
            <person name="de Hoog S."/>
            <person name="Gorbushina A."/>
            <person name="Stielow B."/>
            <person name="Teixiera M."/>
            <person name="Abouelleil A."/>
            <person name="Chapman S.B."/>
            <person name="Priest M."/>
            <person name="Young S.K."/>
            <person name="Wortman J."/>
            <person name="Nusbaum C."/>
            <person name="Birren B."/>
        </authorList>
    </citation>
    <scope>NUCLEOTIDE SEQUENCE [LARGE SCALE GENOMIC DNA]</scope>
    <source>
        <strain evidence="3 4">CBS 43764</strain>
    </source>
</reference>
<dbReference type="SUPFAM" id="SSF69065">
    <property type="entry name" value="RNase III domain-like"/>
    <property type="match status" value="1"/>
</dbReference>
<dbReference type="InParanoid" id="A0A0D1XNQ1"/>
<dbReference type="GO" id="GO:0004525">
    <property type="term" value="F:ribonuclease III activity"/>
    <property type="evidence" value="ECO:0007669"/>
    <property type="project" value="InterPro"/>
</dbReference>
<organism evidence="3 4">
    <name type="scientific">Verruconis gallopava</name>
    <dbReference type="NCBI Taxonomy" id="253628"/>
    <lineage>
        <taxon>Eukaryota</taxon>
        <taxon>Fungi</taxon>
        <taxon>Dikarya</taxon>
        <taxon>Ascomycota</taxon>
        <taxon>Pezizomycotina</taxon>
        <taxon>Dothideomycetes</taxon>
        <taxon>Pleosporomycetidae</taxon>
        <taxon>Venturiales</taxon>
        <taxon>Sympoventuriaceae</taxon>
        <taxon>Verruconis</taxon>
    </lineage>
</organism>
<dbReference type="AlphaFoldDB" id="A0A0D1XNQ1"/>